<dbReference type="Proteomes" id="UP000829069">
    <property type="component" value="Chromosome"/>
</dbReference>
<evidence type="ECO:0000256" key="2">
    <source>
        <dbReference type="SAM" id="Phobius"/>
    </source>
</evidence>
<evidence type="ECO:0000313" key="3">
    <source>
        <dbReference type="EMBL" id="UNK47581.1"/>
    </source>
</evidence>
<reference evidence="3 4" key="1">
    <citation type="submission" date="2022-03" db="EMBL/GenBank/DDBJ databases">
        <title>Isotopic signatures of nitrous oxide derived from detoxification processes.</title>
        <authorList>
            <person name="Behrendt U."/>
            <person name="Buchen C."/>
            <person name="Well R."/>
            <person name="Ulrich A."/>
            <person name="Rohe L."/>
            <person name="Kolb S."/>
            <person name="Schloter M."/>
            <person name="Horn M.A."/>
            <person name="Augustin J."/>
        </authorList>
    </citation>
    <scope>NUCLEOTIDE SEQUENCE [LARGE SCALE GENOMIC DNA]</scope>
    <source>
        <strain evidence="3 4">S4-C24</strain>
    </source>
</reference>
<organism evidence="3 4">
    <name type="scientific">Arthrobacter sulfonylureivorans</name>
    <dbReference type="NCBI Taxonomy" id="2486855"/>
    <lineage>
        <taxon>Bacteria</taxon>
        <taxon>Bacillati</taxon>
        <taxon>Actinomycetota</taxon>
        <taxon>Actinomycetes</taxon>
        <taxon>Micrococcales</taxon>
        <taxon>Micrococcaceae</taxon>
        <taxon>Arthrobacter</taxon>
    </lineage>
</organism>
<keyword evidence="4" id="KW-1185">Reference proteome</keyword>
<proteinExistence type="predicted"/>
<feature type="region of interest" description="Disordered" evidence="1">
    <location>
        <begin position="446"/>
        <end position="471"/>
    </location>
</feature>
<evidence type="ECO:0000313" key="4">
    <source>
        <dbReference type="Proteomes" id="UP000829069"/>
    </source>
</evidence>
<feature type="compositionally biased region" description="Polar residues" evidence="1">
    <location>
        <begin position="462"/>
        <end position="471"/>
    </location>
</feature>
<feature type="transmembrane region" description="Helical" evidence="2">
    <location>
        <begin position="904"/>
        <end position="922"/>
    </location>
</feature>
<keyword evidence="2" id="KW-1133">Transmembrane helix</keyword>
<gene>
    <name evidence="3" type="ORF">MNQ99_08165</name>
</gene>
<evidence type="ECO:0000256" key="1">
    <source>
        <dbReference type="SAM" id="MobiDB-lite"/>
    </source>
</evidence>
<feature type="transmembrane region" description="Helical" evidence="2">
    <location>
        <begin position="648"/>
        <end position="672"/>
    </location>
</feature>
<feature type="transmembrane region" description="Helical" evidence="2">
    <location>
        <begin position="822"/>
        <end position="842"/>
    </location>
</feature>
<feature type="transmembrane region" description="Helical" evidence="2">
    <location>
        <begin position="722"/>
        <end position="743"/>
    </location>
</feature>
<dbReference type="EMBL" id="CP093326">
    <property type="protein sequence ID" value="UNK47581.1"/>
    <property type="molecule type" value="Genomic_DNA"/>
</dbReference>
<accession>A0ABY3WGT9</accession>
<keyword evidence="2" id="KW-0812">Transmembrane</keyword>
<protein>
    <submittedName>
        <fullName evidence="3">ABC transporter permease</fullName>
    </submittedName>
</protein>
<name>A0ABY3WGT9_9MICC</name>
<sequence>MRSRSLVLTVAVLIAAMVLSIFVQGRAQASLTRVVDENTRGVYDILVLPGGTAGDELRQPDFLSGNGGIAASDLDQVRGIDGVSVAAPISLVSKVVQDIEFPQLKATDYVGYNPNIEQYLKSQGIQDAVPEGEWPEPDSVFNPEATNYRITAKAVSSDGLSDTVLFETAAEGSLGQAKLEELDVPGGTSLRTVAPKGETGIKFPDPAGGSMHGDFDTTIALPMLPQITETVVAVDPAAESALLGDAGDFLAPLKQAPEATDRNAQELGQYFSSQFGMGMFSEGGEGAAIDGHPFQFWSPFFVQYQNAVEAGTLDDESQVIPMVVRSGTDLDLTYSVKIEELDDSGNTVKEVGTVSKELGEGYLPFASSKPFQLRWPGGEDYNYLLGSGGVQMVAGLHQPPVWTTDFMSNPDYALGDAASNGSAEQTATPQGWVQVNKLPEKTLQWQLEPDQSQRGPVEEQSYRSTVDSGTESATPLPFVYGTFDAAAVREAAGDVNYLPLGGYDPTPVTITHDAEGKKIDETVMKPGLSGAGLAVQSAGAITDFTGLAAVRGTSADEAVIDAVRVRVNAGGSWADAEDQINTVAAAIEDLGLQTQVVAGSAREDVSIYVPDYHKDASGTVSDLGTVQQSWVRQGAAGEVHGALSASSAALLALTVGGAALLTAASSVAFTRSRRTEAVTLRAMGWNRRRIRSWFLNELLVGGVAVLAVAIIASAISRSAVTLWVSLIALVVYVAAAFISAAMLKPHPKADTEPSGAAGVPSVKTPLQFAARQLSTNRFNTVAIALAVAVLGAAAGALVAVLADIPRAAGSTALGSLAASQLSGLNIALALLGVVTALLLALMTTRFEAQRKREQFAILGAMGWTPTLLLQARRGEAGITAAIALPLAIIGAVVTALFIAPHAAVWAAAAGILAVLLWFVLMTRTRK</sequence>
<keyword evidence="2" id="KW-0472">Membrane</keyword>
<feature type="transmembrane region" description="Helical" evidence="2">
    <location>
        <begin position="781"/>
        <end position="802"/>
    </location>
</feature>
<feature type="transmembrane region" description="Helical" evidence="2">
    <location>
        <begin position="876"/>
        <end position="898"/>
    </location>
</feature>
<feature type="transmembrane region" description="Helical" evidence="2">
    <location>
        <begin position="693"/>
        <end position="716"/>
    </location>
</feature>